<reference evidence="9" key="1">
    <citation type="submission" date="2014-11" db="EMBL/GenBank/DDBJ databases">
        <authorList>
            <person name="Geib S."/>
        </authorList>
    </citation>
    <scope>NUCLEOTIDE SEQUENCE</scope>
</reference>
<organism evidence="9">
    <name type="scientific">Zeugodacus cucurbitae</name>
    <name type="common">Melon fruit fly</name>
    <name type="synonym">Bactrocera cucurbitae</name>
    <dbReference type="NCBI Taxonomy" id="28588"/>
    <lineage>
        <taxon>Eukaryota</taxon>
        <taxon>Metazoa</taxon>
        <taxon>Ecdysozoa</taxon>
        <taxon>Arthropoda</taxon>
        <taxon>Hexapoda</taxon>
        <taxon>Insecta</taxon>
        <taxon>Pterygota</taxon>
        <taxon>Neoptera</taxon>
        <taxon>Endopterygota</taxon>
        <taxon>Diptera</taxon>
        <taxon>Brachycera</taxon>
        <taxon>Muscomorpha</taxon>
        <taxon>Tephritoidea</taxon>
        <taxon>Tephritidae</taxon>
        <taxon>Zeugodacus</taxon>
        <taxon>Zeugodacus</taxon>
    </lineage>
</organism>
<protein>
    <submittedName>
        <fullName evidence="9">Attacin-A</fullName>
    </submittedName>
</protein>
<evidence type="ECO:0000256" key="5">
    <source>
        <dbReference type="ARBA" id="ARBA00022588"/>
    </source>
</evidence>
<accession>A0A0A1WER4</accession>
<dbReference type="InterPro" id="IPR005521">
    <property type="entry name" value="Attacin_C"/>
</dbReference>
<keyword evidence="4" id="KW-0929">Antimicrobial</keyword>
<reference evidence="9" key="2">
    <citation type="journal article" date="2015" name="Gigascience">
        <title>Reconstructing a comprehensive transcriptome assembly of a white-pupal translocated strain of the pest fruit fly Bactrocera cucurbitae.</title>
        <authorList>
            <person name="Sim S.B."/>
            <person name="Calla B."/>
            <person name="Hall B."/>
            <person name="DeRego T."/>
            <person name="Geib S.M."/>
        </authorList>
    </citation>
    <scope>NUCLEOTIDE SEQUENCE</scope>
</reference>
<keyword evidence="6" id="KW-0391">Immunity</keyword>
<sequence length="189" mass="20272">MDISGSRSMNLPLDQELIVQASKTFGDKKCNATTGAFVAGNMHGDPGTVGVYVELMGEGNSLSVQLSNTVKFFRQISGGFGTEVFNNGTHIMTCDGKYSFIKLLNGRKLSRESFGLGYKHVKGHNGHLAISQVGDHNLFTFDVSAKAKVWSSADNATTVELTGNITYYLSGPFAGSKKFGGGLGFTHRF</sequence>
<evidence type="ECO:0000256" key="1">
    <source>
        <dbReference type="ARBA" id="ARBA00004613"/>
    </source>
</evidence>
<dbReference type="AlphaFoldDB" id="A0A0A1WER4"/>
<keyword evidence="5" id="KW-0399">Innate immunity</keyword>
<comment type="similarity">
    <text evidence="2">Belongs to the attacin/sarcotoxin-2 family.</text>
</comment>
<dbReference type="GO" id="GO:0045087">
    <property type="term" value="P:innate immune response"/>
    <property type="evidence" value="ECO:0007669"/>
    <property type="project" value="UniProtKB-KW"/>
</dbReference>
<name>A0A0A1WER4_ZEUCU</name>
<dbReference type="GO" id="GO:0042742">
    <property type="term" value="P:defense response to bacterium"/>
    <property type="evidence" value="ECO:0007669"/>
    <property type="project" value="UniProtKB-KW"/>
</dbReference>
<dbReference type="GeneID" id="105219180"/>
<proteinExistence type="inferred from homology"/>
<comment type="subcellular location">
    <subcellularLocation>
        <location evidence="1">Secreted</location>
    </subcellularLocation>
</comment>
<evidence type="ECO:0000256" key="2">
    <source>
        <dbReference type="ARBA" id="ARBA00007550"/>
    </source>
</evidence>
<evidence type="ECO:0000313" key="9">
    <source>
        <dbReference type="EMBL" id="JAC96959.1"/>
    </source>
</evidence>
<evidence type="ECO:0000256" key="4">
    <source>
        <dbReference type="ARBA" id="ARBA00022529"/>
    </source>
</evidence>
<dbReference type="EMBL" id="GBXI01017332">
    <property type="protein sequence ID" value="JAC96959.1"/>
    <property type="molecule type" value="Transcribed_RNA"/>
</dbReference>
<evidence type="ECO:0000256" key="7">
    <source>
        <dbReference type="ARBA" id="ARBA00023022"/>
    </source>
</evidence>
<dbReference type="OrthoDB" id="7441167at2759"/>
<dbReference type="GO" id="GO:0005576">
    <property type="term" value="C:extracellular region"/>
    <property type="evidence" value="ECO:0007669"/>
    <property type="project" value="UniProtKB-SubCell"/>
</dbReference>
<evidence type="ECO:0000256" key="3">
    <source>
        <dbReference type="ARBA" id="ARBA00022525"/>
    </source>
</evidence>
<keyword evidence="7" id="KW-0044">Antibiotic</keyword>
<gene>
    <name evidence="9" type="primary">ATTA_0</name>
    <name evidence="9" type="ORF">g.5756</name>
</gene>
<evidence type="ECO:0000259" key="8">
    <source>
        <dbReference type="Pfam" id="PF03769"/>
    </source>
</evidence>
<keyword evidence="3" id="KW-0964">Secreted</keyword>
<feature type="domain" description="Attacin C-terminal" evidence="8">
    <location>
        <begin position="84"/>
        <end position="189"/>
    </location>
</feature>
<dbReference type="Pfam" id="PF03769">
    <property type="entry name" value="Attacin_C"/>
    <property type="match status" value="1"/>
</dbReference>
<evidence type="ECO:0000256" key="6">
    <source>
        <dbReference type="ARBA" id="ARBA00022859"/>
    </source>
</evidence>